<reference evidence="3" key="1">
    <citation type="submission" date="2016-03" db="EMBL/GenBank/DDBJ databases">
        <authorList>
            <person name="Heylen K."/>
            <person name="De Vos P."/>
            <person name="Vekeman B."/>
        </authorList>
    </citation>
    <scope>NUCLEOTIDE SEQUENCE [LARGE SCALE GENOMIC DNA]</scope>
    <source>
        <strain evidence="3">R-45383</strain>
    </source>
</reference>
<keyword evidence="1" id="KW-0472">Membrane</keyword>
<gene>
    <name evidence="2" type="ORF">A1355_15485</name>
</gene>
<sequence>MSAQPLSLRFTGNGSEYFRIWIVNLLLSIVTLGIYSPWAKVRRNQYFYRHTLLADSGFDYHGDPKSILKGRVIAVLLFGSYSFFSRFDPTIAAVIFLAILAVLPWLLVRSLRFRLHNTSYRGLRFGFHGQTGPAYWYLLGAPFLGGATLGLLWPWAQQRMTVYTRDHSSFGSAHFKFEATVGAFYKIYFWVFLLAVLMFAGAAAAMTLVLSSGAFPLEGQNQAGVIGGAAAVLTYFGLVVIVYPFVSARMQNLMWGHTRLGAHRFTARARARDLLWIMISNVLLIGLSLGLFKPFADIRLARYRLESTALLPGGSLADFVAGLQSQAGAAGEEIADIFDFDIAL</sequence>
<dbReference type="OrthoDB" id="9765721at2"/>
<keyword evidence="1" id="KW-1133">Transmembrane helix</keyword>
<feature type="transmembrane region" description="Helical" evidence="1">
    <location>
        <begin position="90"/>
        <end position="108"/>
    </location>
</feature>
<dbReference type="EMBL" id="LUUK01000229">
    <property type="protein sequence ID" value="OAI11634.1"/>
    <property type="molecule type" value="Genomic_DNA"/>
</dbReference>
<dbReference type="STRING" id="702114.A1355_15485"/>
<protein>
    <submittedName>
        <fullName evidence="2">Uncharacterized protein</fullName>
    </submittedName>
</protein>
<dbReference type="InterPro" id="IPR010295">
    <property type="entry name" value="DUF898"/>
</dbReference>
<proteinExistence type="predicted"/>
<feature type="transmembrane region" description="Helical" evidence="1">
    <location>
        <begin position="20"/>
        <end position="39"/>
    </location>
</feature>
<dbReference type="Pfam" id="PF05987">
    <property type="entry name" value="DUF898"/>
    <property type="match status" value="1"/>
</dbReference>
<dbReference type="RefSeq" id="WP_064031650.1">
    <property type="nucleotide sequence ID" value="NZ_LUUK01000229.1"/>
</dbReference>
<feature type="transmembrane region" description="Helical" evidence="1">
    <location>
        <begin position="187"/>
        <end position="211"/>
    </location>
</feature>
<evidence type="ECO:0000313" key="2">
    <source>
        <dbReference type="EMBL" id="OAI11634.1"/>
    </source>
</evidence>
<feature type="transmembrane region" description="Helical" evidence="1">
    <location>
        <begin position="134"/>
        <end position="156"/>
    </location>
</feature>
<dbReference type="AlphaFoldDB" id="A0A177N1W0"/>
<comment type="caution">
    <text evidence="2">The sequence shown here is derived from an EMBL/GenBank/DDBJ whole genome shotgun (WGS) entry which is preliminary data.</text>
</comment>
<feature type="transmembrane region" description="Helical" evidence="1">
    <location>
        <begin position="223"/>
        <end position="246"/>
    </location>
</feature>
<evidence type="ECO:0000256" key="1">
    <source>
        <dbReference type="SAM" id="Phobius"/>
    </source>
</evidence>
<organism evidence="2 3">
    <name type="scientific">Methylomonas koyamae</name>
    <dbReference type="NCBI Taxonomy" id="702114"/>
    <lineage>
        <taxon>Bacteria</taxon>
        <taxon>Pseudomonadati</taxon>
        <taxon>Pseudomonadota</taxon>
        <taxon>Gammaproteobacteria</taxon>
        <taxon>Methylococcales</taxon>
        <taxon>Methylococcaceae</taxon>
        <taxon>Methylomonas</taxon>
    </lineage>
</organism>
<evidence type="ECO:0000313" key="3">
    <source>
        <dbReference type="Proteomes" id="UP000077628"/>
    </source>
</evidence>
<keyword evidence="1" id="KW-0812">Transmembrane</keyword>
<feature type="transmembrane region" description="Helical" evidence="1">
    <location>
        <begin position="274"/>
        <end position="292"/>
    </location>
</feature>
<name>A0A177N1W0_9GAMM</name>
<keyword evidence="3" id="KW-1185">Reference proteome</keyword>
<accession>A0A177N1W0</accession>
<dbReference type="Proteomes" id="UP000077628">
    <property type="component" value="Unassembled WGS sequence"/>
</dbReference>